<protein>
    <recommendedName>
        <fullName evidence="2">MacB-like periplasmic core domain-containing protein</fullName>
    </recommendedName>
</protein>
<accession>A0A098AXP8</accession>
<evidence type="ECO:0000313" key="1">
    <source>
        <dbReference type="EMBL" id="CDX00882.1"/>
    </source>
</evidence>
<dbReference type="PATRIC" id="fig|49338.4.peg.1075"/>
<evidence type="ECO:0008006" key="2">
    <source>
        <dbReference type="Google" id="ProtNLM"/>
    </source>
</evidence>
<proteinExistence type="predicted"/>
<gene>
    <name evidence="1" type="ORF">DPCES_0995</name>
</gene>
<name>A0A098AXP8_DESHA</name>
<dbReference type="EMBL" id="LK996017">
    <property type="protein sequence ID" value="CDX00882.1"/>
    <property type="molecule type" value="Genomic_DNA"/>
</dbReference>
<organism evidence="1">
    <name type="scientific">Desulfitobacterium hafniense</name>
    <name type="common">Desulfitobacterium frappieri</name>
    <dbReference type="NCBI Taxonomy" id="49338"/>
    <lineage>
        <taxon>Bacteria</taxon>
        <taxon>Bacillati</taxon>
        <taxon>Bacillota</taxon>
        <taxon>Clostridia</taxon>
        <taxon>Eubacteriales</taxon>
        <taxon>Desulfitobacteriaceae</taxon>
        <taxon>Desulfitobacterium</taxon>
    </lineage>
</organism>
<reference evidence="1" key="1">
    <citation type="submission" date="2014-07" db="EMBL/GenBank/DDBJ databases">
        <authorList>
            <person name="Hornung V.Bastian."/>
        </authorList>
    </citation>
    <scope>NUCLEOTIDE SEQUENCE</scope>
    <source>
        <strain evidence="1">PCE-S</strain>
    </source>
</reference>
<dbReference type="AlphaFoldDB" id="A0A098AXP8"/>
<sequence>MFLVSTFCFIVATISALTILALGMKEDLQQSLTAYGANLVISPRSEQLNLSYGGLSVSVEYEKEKLKTNTVDIISQLMGSTVSHPIFIY</sequence>